<dbReference type="GO" id="GO:0042721">
    <property type="term" value="C:TIM22 mitochondrial import inner membrane insertion complex"/>
    <property type="evidence" value="ECO:0007669"/>
    <property type="project" value="InterPro"/>
</dbReference>
<sequence length="203" mass="23731">MAARNVVRTFKTFPRKFLPAKFDSTKTFIVTRAQRIGNYFYNIYNDYKVVAMETWQEMKVKPIKASAYITAIGTVGVLIKTNPSERDFKVNLMENANDLSLVGQPVRSPKSEKYIKFLLDNFKDRKLIYVNLGVCSLIYEDNYTQDVDLYFARCSKLKVRWLDFYKSIVDVGVIGYWLNMSKLMVDYDVNEDEWDENGLSKIK</sequence>
<dbReference type="InterPro" id="IPR019322">
    <property type="entry name" value="TIMM29"/>
</dbReference>
<name>A0A812AJQ8_ACAPH</name>
<dbReference type="PANTHER" id="PTHR21435:SF1">
    <property type="entry name" value="MITOCHONDRIAL IMPORT INNER MEMBRANE TRANSLOCASE SUBUNIT TIM29"/>
    <property type="match status" value="1"/>
</dbReference>
<dbReference type="EMBL" id="CAHIKZ030000019">
    <property type="protein sequence ID" value="CAE1140965.1"/>
    <property type="molecule type" value="Genomic_DNA"/>
</dbReference>
<dbReference type="GO" id="GO:0045039">
    <property type="term" value="P:protein insertion into mitochondrial inner membrane"/>
    <property type="evidence" value="ECO:0007669"/>
    <property type="project" value="TreeGrafter"/>
</dbReference>
<evidence type="ECO:0000313" key="2">
    <source>
        <dbReference type="Proteomes" id="UP000597762"/>
    </source>
</evidence>
<organism evidence="1 2">
    <name type="scientific">Acanthosepion pharaonis</name>
    <name type="common">Pharaoh cuttlefish</name>
    <name type="synonym">Sepia pharaonis</name>
    <dbReference type="NCBI Taxonomy" id="158019"/>
    <lineage>
        <taxon>Eukaryota</taxon>
        <taxon>Metazoa</taxon>
        <taxon>Spiralia</taxon>
        <taxon>Lophotrochozoa</taxon>
        <taxon>Mollusca</taxon>
        <taxon>Cephalopoda</taxon>
        <taxon>Coleoidea</taxon>
        <taxon>Decapodiformes</taxon>
        <taxon>Sepiida</taxon>
        <taxon>Sepiina</taxon>
        <taxon>Sepiidae</taxon>
        <taxon>Acanthosepion</taxon>
    </lineage>
</organism>
<evidence type="ECO:0000313" key="1">
    <source>
        <dbReference type="EMBL" id="CAE1140965.1"/>
    </source>
</evidence>
<proteinExistence type="predicted"/>
<dbReference type="Pfam" id="PF10171">
    <property type="entry name" value="Tim29"/>
    <property type="match status" value="1"/>
</dbReference>
<comment type="caution">
    <text evidence="1">The sequence shown here is derived from an EMBL/GenBank/DDBJ whole genome shotgun (WGS) entry which is preliminary data.</text>
</comment>
<keyword evidence="2" id="KW-1185">Reference proteome</keyword>
<reference evidence="1" key="1">
    <citation type="submission" date="2021-01" db="EMBL/GenBank/DDBJ databases">
        <authorList>
            <person name="Li R."/>
            <person name="Bekaert M."/>
        </authorList>
    </citation>
    <scope>NUCLEOTIDE SEQUENCE</scope>
    <source>
        <strain evidence="1">Farmed</strain>
    </source>
</reference>
<protein>
    <submittedName>
        <fullName evidence="1">Uncharacterized protein</fullName>
    </submittedName>
</protein>
<accession>A0A812AJQ8</accession>
<gene>
    <name evidence="1" type="ORF">SPHA_716</name>
</gene>
<dbReference type="Proteomes" id="UP000597762">
    <property type="component" value="Unassembled WGS sequence"/>
</dbReference>
<dbReference type="OrthoDB" id="5970620at2759"/>
<dbReference type="PANTHER" id="PTHR21435">
    <property type="entry name" value="MITOCHONDRIAL IMPORT INNER MEMBRANE TRANSLOCASE SUBUNIT TIM29"/>
    <property type="match status" value="1"/>
</dbReference>
<dbReference type="AlphaFoldDB" id="A0A812AJQ8"/>